<feature type="transmembrane region" description="Helical" evidence="1">
    <location>
        <begin position="548"/>
        <end position="568"/>
    </location>
</feature>
<protein>
    <submittedName>
        <fullName evidence="4">Phosphatidylinositol-3-phosphatase SAC1-A</fullName>
    </submittedName>
</protein>
<evidence type="ECO:0000313" key="3">
    <source>
        <dbReference type="Proteomes" id="UP000221080"/>
    </source>
</evidence>
<keyword evidence="1" id="KW-0812">Transmembrane</keyword>
<evidence type="ECO:0000313" key="4">
    <source>
        <dbReference type="RefSeq" id="XP_017337735.1"/>
    </source>
</evidence>
<dbReference type="PANTHER" id="PTHR45662">
    <property type="entry name" value="PHOSPHATIDYLINOSITIDE PHOSPHATASE SAC1"/>
    <property type="match status" value="1"/>
</dbReference>
<evidence type="ECO:0000259" key="2">
    <source>
        <dbReference type="PROSITE" id="PS50275"/>
    </source>
</evidence>
<sequence>MATAYERFNLHVTPDKFHIEACDDGANDVLVIDRASMEMTLTGVMNIPPSGVTRPICGIMGTIRLVAGMYLIVITRKKKVGDLFGHAVWKAVEFDLVPYKKTILHLSETQTQDNKTFLSMINNVLSTDGFYFCTNYDLTHTQQRLANTSPEFQEMSLLERADQRFVWNGNLLRDFAAQPELHKFTFPVIHGFIVMKPCCINGKIFQWILISRRSCFRAGVRYYVRGIDSEGHAANFVETEQIVQYNNSRASFVQTRGSMPFFWSQRPNLKYKPKPQISSSTNHLDGFQRHFDSQVIIYGKQVILNLVNQKGSELPLEQAFAKLANNMDNGIIKYIAFDFHKECSKMRWHRLQILVDTVAEMQDEFGYFMLSSDGKVVVEQSGTFRSNCMDCLDRTNVIQSLLARRSLQSQLQRMGVLHAGQKIEEQADFEKIYKNAWADNANACAKQYAGTGALKTDFTRTGKRTHWGLLMDGWNSMIRYYKNNFSDGFRQDSIDLFLGNYSVDESESLTPLQVQKDWKFLTLPIIMLVAFSMCILCLLMAGDTWTETLAYIVFWGIASALTAAVILFNGKEFVDAPKLVQKEKMD</sequence>
<dbReference type="RefSeq" id="XP_017337735.1">
    <property type="nucleotide sequence ID" value="XM_017482246.3"/>
</dbReference>
<dbReference type="Proteomes" id="UP000221080">
    <property type="component" value="Chromosome 12"/>
</dbReference>
<dbReference type="GeneID" id="108273174"/>
<dbReference type="KEGG" id="ipu:108273174"/>
<name>A0A2D0S687_ICTPU</name>
<keyword evidence="3" id="KW-1185">Reference proteome</keyword>
<keyword evidence="1" id="KW-0472">Membrane</keyword>
<dbReference type="PANTHER" id="PTHR45662:SF17">
    <property type="entry name" value="PHOSPHATIDYLINOSITOL-3-PHOSPHATASE SAC1-A"/>
    <property type="match status" value="1"/>
</dbReference>
<proteinExistence type="predicted"/>
<keyword evidence="1" id="KW-1133">Transmembrane helix</keyword>
<dbReference type="OrthoDB" id="405996at2759"/>
<dbReference type="STRING" id="7998.ENSIPUP00000023781"/>
<dbReference type="GO" id="GO:0043812">
    <property type="term" value="F:phosphatidylinositol-4-phosphate phosphatase activity"/>
    <property type="evidence" value="ECO:0007669"/>
    <property type="project" value="TreeGrafter"/>
</dbReference>
<dbReference type="Pfam" id="PF02383">
    <property type="entry name" value="Syja_N"/>
    <property type="match status" value="1"/>
</dbReference>
<dbReference type="GO" id="GO:0005783">
    <property type="term" value="C:endoplasmic reticulum"/>
    <property type="evidence" value="ECO:0007669"/>
    <property type="project" value="TreeGrafter"/>
</dbReference>
<dbReference type="AlphaFoldDB" id="A0A2D0S687"/>
<evidence type="ECO:0000256" key="1">
    <source>
        <dbReference type="SAM" id="Phobius"/>
    </source>
</evidence>
<dbReference type="CTD" id="558940"/>
<dbReference type="PROSITE" id="PS50275">
    <property type="entry name" value="SAC"/>
    <property type="match status" value="1"/>
</dbReference>
<dbReference type="GO" id="GO:0046856">
    <property type="term" value="P:phosphatidylinositol dephosphorylation"/>
    <property type="evidence" value="ECO:0007669"/>
    <property type="project" value="TreeGrafter"/>
</dbReference>
<organism evidence="3 4">
    <name type="scientific">Ictalurus punctatus</name>
    <name type="common">Channel catfish</name>
    <name type="synonym">Silurus punctatus</name>
    <dbReference type="NCBI Taxonomy" id="7998"/>
    <lineage>
        <taxon>Eukaryota</taxon>
        <taxon>Metazoa</taxon>
        <taxon>Chordata</taxon>
        <taxon>Craniata</taxon>
        <taxon>Vertebrata</taxon>
        <taxon>Euteleostomi</taxon>
        <taxon>Actinopterygii</taxon>
        <taxon>Neopterygii</taxon>
        <taxon>Teleostei</taxon>
        <taxon>Ostariophysi</taxon>
        <taxon>Siluriformes</taxon>
        <taxon>Ictaluridae</taxon>
        <taxon>Ictalurus</taxon>
    </lineage>
</organism>
<feature type="domain" description="SAC" evidence="2">
    <location>
        <begin position="121"/>
        <end position="450"/>
    </location>
</feature>
<accession>A0A2D0S687</accession>
<feature type="transmembrane region" description="Helical" evidence="1">
    <location>
        <begin position="520"/>
        <end position="542"/>
    </location>
</feature>
<reference evidence="3" key="1">
    <citation type="journal article" date="2016" name="Nat. Commun.">
        <title>The channel catfish genome sequence provides insights into the evolution of scale formation in teleosts.</title>
        <authorList>
            <person name="Liu Z."/>
            <person name="Liu S."/>
            <person name="Yao J."/>
            <person name="Bao L."/>
            <person name="Zhang J."/>
            <person name="Li Y."/>
            <person name="Jiang C."/>
            <person name="Sun L."/>
            <person name="Wang R."/>
            <person name="Zhang Y."/>
            <person name="Zhou T."/>
            <person name="Zeng Q."/>
            <person name="Fu Q."/>
            <person name="Gao S."/>
            <person name="Li N."/>
            <person name="Koren S."/>
            <person name="Jiang Y."/>
            <person name="Zimin A."/>
            <person name="Xu P."/>
            <person name="Phillippy A.M."/>
            <person name="Geng X."/>
            <person name="Song L."/>
            <person name="Sun F."/>
            <person name="Li C."/>
            <person name="Wang X."/>
            <person name="Chen A."/>
            <person name="Jin Y."/>
            <person name="Yuan Z."/>
            <person name="Yang Y."/>
            <person name="Tan S."/>
            <person name="Peatman E."/>
            <person name="Lu J."/>
            <person name="Qin Z."/>
            <person name="Dunham R."/>
            <person name="Li Z."/>
            <person name="Sonstegard T."/>
            <person name="Feng J."/>
            <person name="Danzmann R.G."/>
            <person name="Schroeder S."/>
            <person name="Scheffler B."/>
            <person name="Duke M.V."/>
            <person name="Ballard L."/>
            <person name="Kucuktas H."/>
            <person name="Kaltenboeck L."/>
            <person name="Liu H."/>
            <person name="Armbruster J."/>
            <person name="Xie Y."/>
            <person name="Kirby M.L."/>
            <person name="Tian Y."/>
            <person name="Flanagan M.E."/>
            <person name="Mu W."/>
            <person name="Waldbieser G.C."/>
        </authorList>
    </citation>
    <scope>NUCLEOTIDE SEQUENCE [LARGE SCALE GENOMIC DNA]</scope>
    <source>
        <strain evidence="3">SDA103</strain>
    </source>
</reference>
<gene>
    <name evidence="4" type="primary">sacm1la</name>
</gene>
<reference evidence="4" key="2">
    <citation type="submission" date="2025-08" db="UniProtKB">
        <authorList>
            <consortium name="RefSeq"/>
        </authorList>
    </citation>
    <scope>IDENTIFICATION</scope>
    <source>
        <tissue evidence="4">Blood</tissue>
    </source>
</reference>
<dbReference type="InterPro" id="IPR002013">
    <property type="entry name" value="SAC_dom"/>
</dbReference>